<evidence type="ECO:0000313" key="12">
    <source>
        <dbReference type="EMBL" id="VDL63392.1"/>
    </source>
</evidence>
<keyword evidence="7 11" id="KW-0472">Membrane</keyword>
<dbReference type="PANTHER" id="PTHR13906">
    <property type="entry name" value="PORCUPINE"/>
    <property type="match status" value="1"/>
</dbReference>
<comment type="similarity">
    <text evidence="3">Belongs to the membrane-bound acyltransferase family.</text>
</comment>
<dbReference type="EMBL" id="UYSG01011706">
    <property type="protein sequence ID" value="VDL63392.1"/>
    <property type="molecule type" value="Genomic_DNA"/>
</dbReference>
<comment type="pathway">
    <text evidence="2">Lipid metabolism; phospholipid metabolism.</text>
</comment>
<evidence type="ECO:0000256" key="11">
    <source>
        <dbReference type="SAM" id="Phobius"/>
    </source>
</evidence>
<dbReference type="InterPro" id="IPR004299">
    <property type="entry name" value="MBOAT_fam"/>
</dbReference>
<protein>
    <recommendedName>
        <fullName evidence="10">Lysophospholipid acyltransferase 7</fullName>
    </recommendedName>
</protein>
<dbReference type="GO" id="GO:0030258">
    <property type="term" value="P:lipid modification"/>
    <property type="evidence" value="ECO:0007669"/>
    <property type="project" value="TreeGrafter"/>
</dbReference>
<dbReference type="Proteomes" id="UP000274504">
    <property type="component" value="Unassembled WGS sequence"/>
</dbReference>
<evidence type="ECO:0000256" key="10">
    <source>
        <dbReference type="ARBA" id="ARBA00093678"/>
    </source>
</evidence>
<proteinExistence type="inferred from homology"/>
<evidence type="ECO:0000256" key="9">
    <source>
        <dbReference type="ARBA" id="ARBA00025707"/>
    </source>
</evidence>
<keyword evidence="8" id="KW-0012">Acyltransferase</keyword>
<sequence length="393" mass="45444">MIFFHTAHFYGFSKPAPLTQMFHLFLTLKVSPYYTYRTFNDMLRGWPSKAPRLSSGPFLRRLQEVPFFAFLYLVGSYFIDFDVLRDPAFHKESLHYRLVYIAAIFFVYRMRLYFAWVMGECVCMSVGLGAYPAISRPVVGDGPTDLEALDRWMSQFERERDSGSNNNNEYYKNYVNTMKSSPSNNDDPVVIESKSHFYNYATIQAVSVWKCEFSSSIRESFRAYNMTLYYWMDKYVYQRSVGPWILRSSSTLLINSLWYGIRPIYFGAHLTLPLIALAEDGMATVMAFFGFSLPPGGLTFIRWFFQMRSIDYLAAGWILLSFQEAWKLWSSFGYFVQVIGVVLGLAHFTMGRFVSAFERWTVENPGADVAEATARNLSTTGKAWEAPVIDTYV</sequence>
<organism evidence="12 13">
    <name type="scientific">Hymenolepis diminuta</name>
    <name type="common">Rat tapeworm</name>
    <dbReference type="NCBI Taxonomy" id="6216"/>
    <lineage>
        <taxon>Eukaryota</taxon>
        <taxon>Metazoa</taxon>
        <taxon>Spiralia</taxon>
        <taxon>Lophotrochozoa</taxon>
        <taxon>Platyhelminthes</taxon>
        <taxon>Cestoda</taxon>
        <taxon>Eucestoda</taxon>
        <taxon>Cyclophyllidea</taxon>
        <taxon>Hymenolepididae</taxon>
        <taxon>Hymenolepis</taxon>
    </lineage>
</organism>
<dbReference type="OrthoDB" id="7663182at2759"/>
<dbReference type="GO" id="GO:0071617">
    <property type="term" value="F:lysophospholipid acyltransferase activity"/>
    <property type="evidence" value="ECO:0007669"/>
    <property type="project" value="TreeGrafter"/>
</dbReference>
<keyword evidence="6 11" id="KW-1133">Transmembrane helix</keyword>
<dbReference type="PANTHER" id="PTHR13906:SF16">
    <property type="entry name" value="LYSOPHOSPHOLIPID ACYLTRANSFERASE 7"/>
    <property type="match status" value="1"/>
</dbReference>
<evidence type="ECO:0000313" key="13">
    <source>
        <dbReference type="Proteomes" id="UP000274504"/>
    </source>
</evidence>
<dbReference type="Pfam" id="PF03062">
    <property type="entry name" value="MBOAT"/>
    <property type="match status" value="1"/>
</dbReference>
<dbReference type="InterPro" id="IPR049941">
    <property type="entry name" value="LPLAT_7/PORCN-like"/>
</dbReference>
<evidence type="ECO:0000256" key="3">
    <source>
        <dbReference type="ARBA" id="ARBA00010323"/>
    </source>
</evidence>
<evidence type="ECO:0000256" key="8">
    <source>
        <dbReference type="ARBA" id="ARBA00023315"/>
    </source>
</evidence>
<reference evidence="12 13" key="1">
    <citation type="submission" date="2018-11" db="EMBL/GenBank/DDBJ databases">
        <authorList>
            <consortium name="Pathogen Informatics"/>
        </authorList>
    </citation>
    <scope>NUCLEOTIDE SEQUENCE [LARGE SCALE GENOMIC DNA]</scope>
</reference>
<accession>A0A3P6ZRC0</accession>
<dbReference type="GO" id="GO:0006661">
    <property type="term" value="P:phosphatidylinositol biosynthetic process"/>
    <property type="evidence" value="ECO:0007669"/>
    <property type="project" value="TreeGrafter"/>
</dbReference>
<dbReference type="AlphaFoldDB" id="A0A3P6ZRC0"/>
<evidence type="ECO:0000256" key="5">
    <source>
        <dbReference type="ARBA" id="ARBA00022692"/>
    </source>
</evidence>
<evidence type="ECO:0000256" key="4">
    <source>
        <dbReference type="ARBA" id="ARBA00022679"/>
    </source>
</evidence>
<evidence type="ECO:0000256" key="6">
    <source>
        <dbReference type="ARBA" id="ARBA00022989"/>
    </source>
</evidence>
<evidence type="ECO:0000256" key="1">
    <source>
        <dbReference type="ARBA" id="ARBA00004141"/>
    </source>
</evidence>
<feature type="transmembrane region" description="Helical" evidence="11">
    <location>
        <begin position="281"/>
        <end position="305"/>
    </location>
</feature>
<evidence type="ECO:0000256" key="7">
    <source>
        <dbReference type="ARBA" id="ARBA00023136"/>
    </source>
</evidence>
<keyword evidence="5 11" id="KW-0812">Transmembrane</keyword>
<gene>
    <name evidence="12" type="ORF">HDID_LOCUS10472</name>
</gene>
<comment type="pathway">
    <text evidence="9">Phospholipid metabolism.</text>
</comment>
<dbReference type="GO" id="GO:0044233">
    <property type="term" value="C:mitochondria-associated endoplasmic reticulum membrane contact site"/>
    <property type="evidence" value="ECO:0007669"/>
    <property type="project" value="TreeGrafter"/>
</dbReference>
<name>A0A3P6ZRC0_HYMDI</name>
<feature type="transmembrane region" description="Helical" evidence="11">
    <location>
        <begin position="335"/>
        <end position="354"/>
    </location>
</feature>
<dbReference type="GO" id="GO:0016020">
    <property type="term" value="C:membrane"/>
    <property type="evidence" value="ECO:0007669"/>
    <property type="project" value="UniProtKB-SubCell"/>
</dbReference>
<comment type="subcellular location">
    <subcellularLocation>
        <location evidence="1">Membrane</location>
        <topology evidence="1">Multi-pass membrane protein</topology>
    </subcellularLocation>
</comment>
<evidence type="ECO:0000256" key="2">
    <source>
        <dbReference type="ARBA" id="ARBA00005074"/>
    </source>
</evidence>
<keyword evidence="4" id="KW-0808">Transferase</keyword>